<dbReference type="InParanoid" id="F1Z5L4"/>
<evidence type="ECO:0000256" key="1">
    <source>
        <dbReference type="SAM" id="MobiDB-lite"/>
    </source>
</evidence>
<evidence type="ECO:0000259" key="2">
    <source>
        <dbReference type="Pfam" id="PF02541"/>
    </source>
</evidence>
<feature type="region of interest" description="Disordered" evidence="1">
    <location>
        <begin position="1"/>
        <end position="73"/>
    </location>
</feature>
<dbReference type="eggNOG" id="COG0248">
    <property type="taxonomic scope" value="Bacteria"/>
</dbReference>
<sequence>MADIEASAGKAGKRPGRRRRRKPAAAKAAANRAPARPAGTGAGSARAAPTHPPPPASPPEPVVAPRGGGTNQALPFPNRALPFHRQAYAAIDLGTNNCRLLIARPSGDHFVVIDAFSRVVRLGEGLAQSGRLSDAAMDRALAALHVCADKLRRRNVHLARSVATEACRRASNGAEFIERVRRETGIRLDIITAQEEARLAVLGCHILLEHGEGPAMIFDIGGGSTEMVLVDTTDPVPRILDWQSVPWGVVSLTESIGPIADTPEARAQAYTEMRRMVREGFAAFAARVATEHAAQKDLSSVRLLGTSGTVTTLASLHLGLPQYDRSAVDGVIVPTESMREISQRLAHYSVAQRIGVPCIGRERADLVVAGCAILETIFDIWPAERLGIADRGIREGILRSLMATASDAEKSRLAARRRGSEPKDIK</sequence>
<feature type="compositionally biased region" description="Pro residues" evidence="1">
    <location>
        <begin position="50"/>
        <end position="62"/>
    </location>
</feature>
<feature type="compositionally biased region" description="Low complexity" evidence="1">
    <location>
        <begin position="1"/>
        <end position="10"/>
    </location>
</feature>
<dbReference type="HOGENOM" id="CLU_025908_0_0_5"/>
<gene>
    <name evidence="3" type="ORF">Y88_1998</name>
</gene>
<dbReference type="SUPFAM" id="SSF53067">
    <property type="entry name" value="Actin-like ATPase domain"/>
    <property type="match status" value="2"/>
</dbReference>
<feature type="compositionally biased region" description="Basic residues" evidence="1">
    <location>
        <begin position="11"/>
        <end position="24"/>
    </location>
</feature>
<dbReference type="PANTHER" id="PTHR30005:SF0">
    <property type="entry name" value="RETROGRADE REGULATION PROTEIN 2"/>
    <property type="match status" value="1"/>
</dbReference>
<dbReference type="RefSeq" id="WP_008069113.1">
    <property type="nucleotide sequence ID" value="NZ_AQWK01000005.1"/>
</dbReference>
<dbReference type="GO" id="GO:0016462">
    <property type="term" value="F:pyrophosphatase activity"/>
    <property type="evidence" value="ECO:0007669"/>
    <property type="project" value="TreeGrafter"/>
</dbReference>
<dbReference type="Proteomes" id="UP000004728">
    <property type="component" value="Unassembled WGS sequence"/>
</dbReference>
<dbReference type="InterPro" id="IPR043129">
    <property type="entry name" value="ATPase_NBD"/>
</dbReference>
<dbReference type="FunCoup" id="F1Z5L4">
    <property type="interactions" value="331"/>
</dbReference>
<accession>F1Z5L4</accession>
<proteinExistence type="predicted"/>
<comment type="caution">
    <text evidence="3">The sequence shown here is derived from an EMBL/GenBank/DDBJ whole genome shotgun (WGS) entry which is preliminary data.</text>
</comment>
<reference evidence="3 4" key="1">
    <citation type="journal article" date="2012" name="J. Bacteriol.">
        <title>Draft Genome Sequence of Novosphingobium nitrogenifigens Y88T.</title>
        <authorList>
            <person name="Strabala T.J."/>
            <person name="Macdonald L."/>
            <person name="Liu V."/>
            <person name="Smit A.M."/>
        </authorList>
    </citation>
    <scope>NUCLEOTIDE SEQUENCE [LARGE SCALE GENOMIC DNA]</scope>
    <source>
        <strain evidence="3 4">DSM 19370</strain>
    </source>
</reference>
<dbReference type="OrthoDB" id="9793035at2"/>
<dbReference type="Pfam" id="PF02541">
    <property type="entry name" value="Ppx-GppA"/>
    <property type="match status" value="1"/>
</dbReference>
<organism evidence="3 4">
    <name type="scientific">Novosphingobium nitrogenifigens DSM 19370</name>
    <dbReference type="NCBI Taxonomy" id="983920"/>
    <lineage>
        <taxon>Bacteria</taxon>
        <taxon>Pseudomonadati</taxon>
        <taxon>Pseudomonadota</taxon>
        <taxon>Alphaproteobacteria</taxon>
        <taxon>Sphingomonadales</taxon>
        <taxon>Sphingomonadaceae</taxon>
        <taxon>Novosphingobium</taxon>
    </lineage>
</organism>
<dbReference type="AlphaFoldDB" id="F1Z5L4"/>
<dbReference type="PANTHER" id="PTHR30005">
    <property type="entry name" value="EXOPOLYPHOSPHATASE"/>
    <property type="match status" value="1"/>
</dbReference>
<dbReference type="STRING" id="983920.Y88_1998"/>
<evidence type="ECO:0000313" key="4">
    <source>
        <dbReference type="Proteomes" id="UP000004728"/>
    </source>
</evidence>
<feature type="compositionally biased region" description="Low complexity" evidence="1">
    <location>
        <begin position="25"/>
        <end position="49"/>
    </location>
</feature>
<dbReference type="EMBL" id="AEWJ01000023">
    <property type="protein sequence ID" value="EGD60124.1"/>
    <property type="molecule type" value="Genomic_DNA"/>
</dbReference>
<dbReference type="CDD" id="cd24054">
    <property type="entry name" value="ASKHA_NBD_AaPPX-GppA_MtPPX2-like"/>
    <property type="match status" value="1"/>
</dbReference>
<feature type="domain" description="Ppx/GppA phosphatase N-terminal" evidence="2">
    <location>
        <begin position="102"/>
        <end position="403"/>
    </location>
</feature>
<dbReference type="InterPro" id="IPR003695">
    <property type="entry name" value="Ppx_GppA_N"/>
</dbReference>
<evidence type="ECO:0000313" key="3">
    <source>
        <dbReference type="EMBL" id="EGD60124.1"/>
    </source>
</evidence>
<dbReference type="Gene3D" id="3.30.420.150">
    <property type="entry name" value="Exopolyphosphatase. Domain 2"/>
    <property type="match status" value="1"/>
</dbReference>
<dbReference type="Gene3D" id="3.30.420.40">
    <property type="match status" value="1"/>
</dbReference>
<keyword evidence="4" id="KW-1185">Reference proteome</keyword>
<name>F1Z5L4_9SPHN</name>
<dbReference type="InterPro" id="IPR050273">
    <property type="entry name" value="GppA/Ppx_hydrolase"/>
</dbReference>
<protein>
    <submittedName>
        <fullName evidence="3">Ppx/GppA phosphatase</fullName>
    </submittedName>
</protein>